<comment type="caution">
    <text evidence="1">The sequence shown here is derived from an EMBL/GenBank/DDBJ whole genome shotgun (WGS) entry which is preliminary data.</text>
</comment>
<accession>A0A315USL8</accession>
<dbReference type="AlphaFoldDB" id="A0A315USL8"/>
<protein>
    <submittedName>
        <fullName evidence="1">Uncharacterized protein</fullName>
    </submittedName>
</protein>
<dbReference type="Proteomes" id="UP000250572">
    <property type="component" value="Unassembled WGS sequence"/>
</dbReference>
<sequence>MGEKGEAVKQHKYFSVHLDNRLDRRVNSEAVRLDTLRKLGSFKNVDPDDLNYASLSFQAKAKKSHRSGPQREPEPHVVQEVLFSEASTSELNIDEMQLALDPSTSLYQNMCEAEGKHL</sequence>
<proteinExistence type="predicted"/>
<gene>
    <name evidence="1" type="ORF">CCH79_00014507</name>
</gene>
<reference evidence="1 2" key="1">
    <citation type="journal article" date="2018" name="G3 (Bethesda)">
        <title>A High-Quality Reference Genome for the Invasive Mosquitofish Gambusia affinis Using a Chicago Library.</title>
        <authorList>
            <person name="Hoffberg S.L."/>
            <person name="Troendle N.J."/>
            <person name="Glenn T.C."/>
            <person name="Mahmud O."/>
            <person name="Louha S."/>
            <person name="Chalopin D."/>
            <person name="Bennetzen J.L."/>
            <person name="Mauricio R."/>
        </authorList>
    </citation>
    <scope>NUCLEOTIDE SEQUENCE [LARGE SCALE GENOMIC DNA]</scope>
    <source>
        <strain evidence="1">NE01/NJP1002.9</strain>
        <tissue evidence="1">Muscle</tissue>
    </source>
</reference>
<evidence type="ECO:0000313" key="1">
    <source>
        <dbReference type="EMBL" id="PWA14758.1"/>
    </source>
</evidence>
<name>A0A315USL8_GAMAF</name>
<keyword evidence="2" id="KW-1185">Reference proteome</keyword>
<dbReference type="EMBL" id="NHOQ01002757">
    <property type="protein sequence ID" value="PWA14758.1"/>
    <property type="molecule type" value="Genomic_DNA"/>
</dbReference>
<organism evidence="1 2">
    <name type="scientific">Gambusia affinis</name>
    <name type="common">Western mosquitofish</name>
    <name type="synonym">Heterandria affinis</name>
    <dbReference type="NCBI Taxonomy" id="33528"/>
    <lineage>
        <taxon>Eukaryota</taxon>
        <taxon>Metazoa</taxon>
        <taxon>Chordata</taxon>
        <taxon>Craniata</taxon>
        <taxon>Vertebrata</taxon>
        <taxon>Euteleostomi</taxon>
        <taxon>Actinopterygii</taxon>
        <taxon>Neopterygii</taxon>
        <taxon>Teleostei</taxon>
        <taxon>Neoteleostei</taxon>
        <taxon>Acanthomorphata</taxon>
        <taxon>Ovalentaria</taxon>
        <taxon>Atherinomorphae</taxon>
        <taxon>Cyprinodontiformes</taxon>
        <taxon>Poeciliidae</taxon>
        <taxon>Poeciliinae</taxon>
        <taxon>Gambusia</taxon>
    </lineage>
</organism>
<evidence type="ECO:0000313" key="2">
    <source>
        <dbReference type="Proteomes" id="UP000250572"/>
    </source>
</evidence>